<evidence type="ECO:0000256" key="4">
    <source>
        <dbReference type="HAMAP-Rule" id="MF_00529"/>
    </source>
</evidence>
<evidence type="ECO:0000256" key="2">
    <source>
        <dbReference type="ARBA" id="ARBA00008351"/>
    </source>
</evidence>
<dbReference type="GO" id="GO:0009399">
    <property type="term" value="P:nitrogen fixation"/>
    <property type="evidence" value="ECO:0007669"/>
    <property type="project" value="UniProtKB-UniRule"/>
</dbReference>
<comment type="similarity">
    <text evidence="2 4">Belongs to the NifW family.</text>
</comment>
<dbReference type="EMBL" id="AB293988">
    <property type="protein sequence ID" value="BAF47158.1"/>
    <property type="molecule type" value="Genomic_DNA"/>
</dbReference>
<dbReference type="Pfam" id="PF03206">
    <property type="entry name" value="NifW"/>
    <property type="match status" value="1"/>
</dbReference>
<evidence type="ECO:0000256" key="3">
    <source>
        <dbReference type="ARBA" id="ARBA00023231"/>
    </source>
</evidence>
<organism evidence="5">
    <name type="scientific">Zehria sp. KO68DGA</name>
    <dbReference type="NCBI Taxonomy" id="167942"/>
    <lineage>
        <taxon>Bacteria</taxon>
        <taxon>Bacillati</taxon>
        <taxon>Cyanobacteriota</taxon>
        <taxon>Cyanophyceae</taxon>
        <taxon>Oscillatoriophycideae</taxon>
        <taxon>Chroococcales</taxon>
        <taxon>Aphanothecaceae</taxon>
        <taxon>Zehria</taxon>
    </lineage>
</organism>
<sequence length="116" mass="13332">MTIAADTPKTFVEFKKLTDTEDYLEFFGISYDPTFVNVNRLHILKQFSLLIATVDKAFPDISESEKVEKYKLAFEEAYEHFKTSSPLETKLFKVFKDVPSNVVLLDDLTKEAGILQ</sequence>
<comment type="function">
    <text evidence="1 4">May protect the nitrogenase Fe-Mo protein from oxidative damage.</text>
</comment>
<accession>A2V8A6</accession>
<gene>
    <name evidence="4 5" type="primary">nifW</name>
</gene>
<evidence type="ECO:0000313" key="5">
    <source>
        <dbReference type="EMBL" id="BAF47158.1"/>
    </source>
</evidence>
<dbReference type="AlphaFoldDB" id="A2V8A6"/>
<protein>
    <recommendedName>
        <fullName evidence="4">Nitrogenase-stabilizing/protective protein NifW</fullName>
    </recommendedName>
</protein>
<keyword evidence="3 4" id="KW-0535">Nitrogen fixation</keyword>
<reference evidence="5" key="1">
    <citation type="submission" date="2007-02" db="EMBL/GenBank/DDBJ databases">
        <title>Organization of nitrogen fixation genes in the marine unicellular diazotrophic cyanobacterium Gloeothece sp. KO68DGA.</title>
        <authorList>
            <person name="Taniuchi Y."/>
            <person name="Ohki K."/>
        </authorList>
    </citation>
    <scope>NUCLEOTIDE SEQUENCE</scope>
    <source>
        <strain evidence="5">KO68DGA</strain>
    </source>
</reference>
<comment type="subunit">
    <text evidence="4">Homotrimer; associates with NifD.</text>
</comment>
<dbReference type="InterPro" id="IPR004893">
    <property type="entry name" value="NifW"/>
</dbReference>
<name>A2V8A6_9CHRO</name>
<dbReference type="PIRSF" id="PIRSF005790">
    <property type="entry name" value="NifW"/>
    <property type="match status" value="1"/>
</dbReference>
<dbReference type="NCBIfam" id="NF010702">
    <property type="entry name" value="PRK14102.1"/>
    <property type="match status" value="1"/>
</dbReference>
<evidence type="ECO:0000256" key="1">
    <source>
        <dbReference type="ARBA" id="ARBA00002247"/>
    </source>
</evidence>
<dbReference type="HAMAP" id="MF_00529">
    <property type="entry name" value="NifW"/>
    <property type="match status" value="1"/>
</dbReference>
<proteinExistence type="inferred from homology"/>